<dbReference type="PANTHER" id="PTHR24348">
    <property type="entry name" value="SERINE/THREONINE-PROTEIN KINASE UNC-51-RELATED"/>
    <property type="match status" value="1"/>
</dbReference>
<organism evidence="3 4">
    <name type="scientific">Funneliformis caledonium</name>
    <dbReference type="NCBI Taxonomy" id="1117310"/>
    <lineage>
        <taxon>Eukaryota</taxon>
        <taxon>Fungi</taxon>
        <taxon>Fungi incertae sedis</taxon>
        <taxon>Mucoromycota</taxon>
        <taxon>Glomeromycotina</taxon>
        <taxon>Glomeromycetes</taxon>
        <taxon>Glomerales</taxon>
        <taxon>Glomeraceae</taxon>
        <taxon>Funneliformis</taxon>
    </lineage>
</organism>
<comment type="caution">
    <text evidence="3">The sequence shown here is derived from an EMBL/GenBank/DDBJ whole genome shotgun (WGS) entry which is preliminary data.</text>
</comment>
<dbReference type="PANTHER" id="PTHR24348:SF72">
    <property type="entry name" value="SERINE_THREONINE PROTEIN KINASE"/>
    <property type="match status" value="1"/>
</dbReference>
<feature type="domain" description="Protein kinase" evidence="2">
    <location>
        <begin position="45"/>
        <end position="151"/>
    </location>
</feature>
<dbReference type="AlphaFoldDB" id="A0A9N9J396"/>
<evidence type="ECO:0000256" key="1">
    <source>
        <dbReference type="PROSITE-ProRule" id="PRU10141"/>
    </source>
</evidence>
<evidence type="ECO:0000259" key="2">
    <source>
        <dbReference type="PROSITE" id="PS50011"/>
    </source>
</evidence>
<dbReference type="Gene3D" id="3.30.200.20">
    <property type="entry name" value="Phosphorylase Kinase, domain 1"/>
    <property type="match status" value="1"/>
</dbReference>
<dbReference type="GO" id="GO:0010506">
    <property type="term" value="P:regulation of autophagy"/>
    <property type="evidence" value="ECO:0007669"/>
    <property type="project" value="InterPro"/>
</dbReference>
<dbReference type="PROSITE" id="PS00107">
    <property type="entry name" value="PROTEIN_KINASE_ATP"/>
    <property type="match status" value="1"/>
</dbReference>
<keyword evidence="1" id="KW-0547">Nucleotide-binding</keyword>
<evidence type="ECO:0000313" key="4">
    <source>
        <dbReference type="Proteomes" id="UP000789570"/>
    </source>
</evidence>
<feature type="binding site" evidence="1">
    <location>
        <position position="74"/>
    </location>
    <ligand>
        <name>ATP</name>
        <dbReference type="ChEBI" id="CHEBI:30616"/>
    </ligand>
</feature>
<dbReference type="InterPro" id="IPR011009">
    <property type="entry name" value="Kinase-like_dom_sf"/>
</dbReference>
<proteinExistence type="predicted"/>
<dbReference type="GO" id="GO:0004674">
    <property type="term" value="F:protein serine/threonine kinase activity"/>
    <property type="evidence" value="ECO:0007669"/>
    <property type="project" value="InterPro"/>
</dbReference>
<dbReference type="InterPro" id="IPR017441">
    <property type="entry name" value="Protein_kinase_ATP_BS"/>
</dbReference>
<dbReference type="PROSITE" id="PS50011">
    <property type="entry name" value="PROTEIN_KINASE_DOM"/>
    <property type="match status" value="1"/>
</dbReference>
<sequence length="151" mass="17202">MSPLAHSKRTSFLHRREPSVPHEVKETLDAVVTETQDGERCLNNYVLKDVIGQGAYGTVILAYDKETKMKYAVKEFSKSRLRKKDKANFFRRPRGRGIRGRGGAPVSDKTNTSDPLYLIRSEVAVFKKLNHVNVVKLYEVLDDPSNDSLYM</sequence>
<feature type="non-terminal residue" evidence="3">
    <location>
        <position position="151"/>
    </location>
</feature>
<dbReference type="InterPro" id="IPR000719">
    <property type="entry name" value="Prot_kinase_dom"/>
</dbReference>
<dbReference type="Proteomes" id="UP000789570">
    <property type="component" value="Unassembled WGS sequence"/>
</dbReference>
<dbReference type="EMBL" id="CAJVPQ010023019">
    <property type="protein sequence ID" value="CAG8761875.1"/>
    <property type="molecule type" value="Genomic_DNA"/>
</dbReference>
<dbReference type="InterPro" id="IPR045269">
    <property type="entry name" value="Atg1-like"/>
</dbReference>
<accession>A0A9N9J396</accession>
<keyword evidence="1" id="KW-0067">ATP-binding</keyword>
<dbReference type="SUPFAM" id="SSF56112">
    <property type="entry name" value="Protein kinase-like (PK-like)"/>
    <property type="match status" value="1"/>
</dbReference>
<dbReference type="GO" id="GO:0005524">
    <property type="term" value="F:ATP binding"/>
    <property type="evidence" value="ECO:0007669"/>
    <property type="project" value="UniProtKB-UniRule"/>
</dbReference>
<dbReference type="GO" id="GO:0005737">
    <property type="term" value="C:cytoplasm"/>
    <property type="evidence" value="ECO:0007669"/>
    <property type="project" value="TreeGrafter"/>
</dbReference>
<gene>
    <name evidence="3" type="ORF">FCALED_LOCUS16984</name>
</gene>
<evidence type="ECO:0000313" key="3">
    <source>
        <dbReference type="EMBL" id="CAG8761875.1"/>
    </source>
</evidence>
<protein>
    <submittedName>
        <fullName evidence="3">3621_t:CDS:1</fullName>
    </submittedName>
</protein>
<dbReference type="OrthoDB" id="68483at2759"/>
<keyword evidence="4" id="KW-1185">Reference proteome</keyword>
<name>A0A9N9J396_9GLOM</name>
<reference evidence="3" key="1">
    <citation type="submission" date="2021-06" db="EMBL/GenBank/DDBJ databases">
        <authorList>
            <person name="Kallberg Y."/>
            <person name="Tangrot J."/>
            <person name="Rosling A."/>
        </authorList>
    </citation>
    <scope>NUCLEOTIDE SEQUENCE</scope>
    <source>
        <strain evidence="3">UK204</strain>
    </source>
</reference>